<evidence type="ECO:0000256" key="3">
    <source>
        <dbReference type="RuleBase" id="RU003457"/>
    </source>
</evidence>
<reference evidence="6 7" key="1">
    <citation type="submission" date="2019-06" db="EMBL/GenBank/DDBJ databases">
        <title>Flavibacter putida gen. nov., sp. nov., a novel marine bacterium of the family Flavobacteriaceae isolated from coastal seawater.</title>
        <authorList>
            <person name="Feng X."/>
        </authorList>
    </citation>
    <scope>NUCLEOTIDE SEQUENCE [LARGE SCALE GENOMIC DNA]</scope>
    <source>
        <strain evidence="6 7">PLHSN227</strain>
    </source>
</reference>
<comment type="similarity">
    <text evidence="1 3">Belongs to the pirin family.</text>
</comment>
<dbReference type="Gene3D" id="2.60.120.10">
    <property type="entry name" value="Jelly Rolls"/>
    <property type="match status" value="2"/>
</dbReference>
<evidence type="ECO:0000256" key="2">
    <source>
        <dbReference type="PIRSR" id="PIRSR006232-1"/>
    </source>
</evidence>
<dbReference type="GO" id="GO:0046872">
    <property type="term" value="F:metal ion binding"/>
    <property type="evidence" value="ECO:0007669"/>
    <property type="project" value="UniProtKB-KW"/>
</dbReference>
<dbReference type="RefSeq" id="WP_141421600.1">
    <property type="nucleotide sequence ID" value="NZ_VIAR01000005.1"/>
</dbReference>
<name>A0A507ZZZ7_9FLAO</name>
<keyword evidence="2" id="KW-0408">Iron</keyword>
<feature type="binding site" evidence="2">
    <location>
        <position position="102"/>
    </location>
    <ligand>
        <name>Fe cation</name>
        <dbReference type="ChEBI" id="CHEBI:24875"/>
    </ligand>
</feature>
<dbReference type="InterPro" id="IPR041602">
    <property type="entry name" value="Quercetinase_C"/>
</dbReference>
<dbReference type="Pfam" id="PF17954">
    <property type="entry name" value="Pirin_C_2"/>
    <property type="match status" value="1"/>
</dbReference>
<comment type="cofactor">
    <cofactor evidence="2">
        <name>Fe cation</name>
        <dbReference type="ChEBI" id="CHEBI:24875"/>
    </cofactor>
    <text evidence="2">Binds 1 Fe cation per subunit.</text>
</comment>
<dbReference type="CDD" id="cd02910">
    <property type="entry name" value="cupin_Yhhw_N"/>
    <property type="match status" value="1"/>
</dbReference>
<proteinExistence type="inferred from homology"/>
<evidence type="ECO:0000256" key="1">
    <source>
        <dbReference type="ARBA" id="ARBA00008416"/>
    </source>
</evidence>
<feature type="binding site" evidence="2">
    <location>
        <position position="58"/>
    </location>
    <ligand>
        <name>Fe cation</name>
        <dbReference type="ChEBI" id="CHEBI:24875"/>
    </ligand>
</feature>
<evidence type="ECO:0000313" key="7">
    <source>
        <dbReference type="Proteomes" id="UP000317169"/>
    </source>
</evidence>
<dbReference type="PIRSF" id="PIRSF006232">
    <property type="entry name" value="Pirin"/>
    <property type="match status" value="1"/>
</dbReference>
<keyword evidence="7" id="KW-1185">Reference proteome</keyword>
<dbReference type="PANTHER" id="PTHR43212">
    <property type="entry name" value="QUERCETIN 2,3-DIOXYGENASE"/>
    <property type="match status" value="1"/>
</dbReference>
<dbReference type="InterPro" id="IPR014710">
    <property type="entry name" value="RmlC-like_jellyroll"/>
</dbReference>
<evidence type="ECO:0000313" key="6">
    <source>
        <dbReference type="EMBL" id="TQD39152.1"/>
    </source>
</evidence>
<dbReference type="AlphaFoldDB" id="A0A507ZZZ7"/>
<dbReference type="InterPro" id="IPR012093">
    <property type="entry name" value="Pirin"/>
</dbReference>
<feature type="binding site" evidence="2">
    <location>
        <position position="104"/>
    </location>
    <ligand>
        <name>Fe cation</name>
        <dbReference type="ChEBI" id="CHEBI:24875"/>
    </ligand>
</feature>
<feature type="domain" description="Quercetin 2,3-dioxygenase C-terminal cupin" evidence="5">
    <location>
        <begin position="149"/>
        <end position="235"/>
    </location>
</feature>
<sequence>MEKKFFPSNQRGAANYGWLKAKYSFSFASFFKPDQMRFGKLRVLNDDTIAPKSGFGKHRHENMEIITIPLKGSLKHTDSMGNEGVLETGQVQVMSAGTGIEHNEVNPSVMQETNILQLWVLPKEQDIKPHYEQKDIDIKSLKNQLLTIVTPKNKENGKTLGINQQAFLHLGKLDQEKTLEYNLHKDYNGVYMFLMQGRIKVDGQKLEKRDALGIWDTTKVSIESLENAYFLITEVPLN</sequence>
<feature type="domain" description="Pirin N-terminal" evidence="4">
    <location>
        <begin position="13"/>
        <end position="120"/>
    </location>
</feature>
<organism evidence="6 7">
    <name type="scientific">Haloflavibacter putidus</name>
    <dbReference type="NCBI Taxonomy" id="2576776"/>
    <lineage>
        <taxon>Bacteria</taxon>
        <taxon>Pseudomonadati</taxon>
        <taxon>Bacteroidota</taxon>
        <taxon>Flavobacteriia</taxon>
        <taxon>Flavobacteriales</taxon>
        <taxon>Flavobacteriaceae</taxon>
        <taxon>Haloflavibacter</taxon>
    </lineage>
</organism>
<keyword evidence="2" id="KW-0479">Metal-binding</keyword>
<dbReference type="EMBL" id="VIAR01000005">
    <property type="protein sequence ID" value="TQD39152.1"/>
    <property type="molecule type" value="Genomic_DNA"/>
</dbReference>
<dbReference type="Proteomes" id="UP000317169">
    <property type="component" value="Unassembled WGS sequence"/>
</dbReference>
<dbReference type="InterPro" id="IPR011051">
    <property type="entry name" value="RmlC_Cupin_sf"/>
</dbReference>
<evidence type="ECO:0000259" key="5">
    <source>
        <dbReference type="Pfam" id="PF17954"/>
    </source>
</evidence>
<dbReference type="OrthoDB" id="321327at2"/>
<feature type="binding site" evidence="2">
    <location>
        <position position="60"/>
    </location>
    <ligand>
        <name>Fe cation</name>
        <dbReference type="ChEBI" id="CHEBI:24875"/>
    </ligand>
</feature>
<evidence type="ECO:0000259" key="4">
    <source>
        <dbReference type="Pfam" id="PF02678"/>
    </source>
</evidence>
<dbReference type="Pfam" id="PF02678">
    <property type="entry name" value="Pirin"/>
    <property type="match status" value="1"/>
</dbReference>
<dbReference type="PANTHER" id="PTHR43212:SF3">
    <property type="entry name" value="QUERCETIN 2,3-DIOXYGENASE"/>
    <property type="match status" value="1"/>
</dbReference>
<accession>A0A507ZZZ7</accession>
<comment type="caution">
    <text evidence="6">The sequence shown here is derived from an EMBL/GenBank/DDBJ whole genome shotgun (WGS) entry which is preliminary data.</text>
</comment>
<gene>
    <name evidence="6" type="ORF">FKR84_07100</name>
</gene>
<dbReference type="InterPro" id="IPR003829">
    <property type="entry name" value="Pirin_N_dom"/>
</dbReference>
<dbReference type="SUPFAM" id="SSF51182">
    <property type="entry name" value="RmlC-like cupins"/>
    <property type="match status" value="1"/>
</dbReference>
<protein>
    <submittedName>
        <fullName evidence="6">Pirin family protein</fullName>
    </submittedName>
</protein>